<dbReference type="Proteomes" id="UP000479710">
    <property type="component" value="Unassembled WGS sequence"/>
</dbReference>
<dbReference type="GO" id="GO:0012505">
    <property type="term" value="C:endomembrane system"/>
    <property type="evidence" value="ECO:0007669"/>
    <property type="project" value="TreeGrafter"/>
</dbReference>
<keyword evidence="6" id="KW-1133">Transmembrane helix</keyword>
<protein>
    <recommendedName>
        <fullName evidence="7">Strictosidine synthase conserved region domain-containing protein</fullName>
    </recommendedName>
</protein>
<dbReference type="Gene3D" id="2.120.10.30">
    <property type="entry name" value="TolB, C-terminal domain"/>
    <property type="match status" value="1"/>
</dbReference>
<keyword evidence="6" id="KW-0472">Membrane</keyword>
<sequence>MEEKKKKEPRLQRGRDGIVQYPHLFFAALALALLVTDPFHLGPLAGVDYRPVKHELAPYSEVMARWPRDNGSRLRHGQLEFVGEVFGPESIEFDRHGRGPYAGLADGRVVRWMGEETGWETFAVMSPDWSEKVCANGVESTTEKQHEMEQRCGRPLGLRFHSETGELYVADAYYGLMSVGPDGGVATSLAREAGGSPINFANDLDIHSNGSVFFTDTSMRYSRKDHLNVLLEGEGTGRLLRYDPETSAVHVVLSGLVFPNGVQISDDQQFLLFSETTNCRIMRYWLEGPRAGQVEVFADLPGFPDNVRLSSGGGRFWVAIDCCRTAAQEVFAKRPWLRTLYFKLPLTMQTLGKVVGMRMYTLVALLDGEGNVVEVLEDRGGEVMRLVSEVREAGRKLWIGTVAHNHIATIPYPLEEQSGSSSVLGD</sequence>
<comment type="subcellular location">
    <subcellularLocation>
        <location evidence="1">Vacuole</location>
    </subcellularLocation>
</comment>
<evidence type="ECO:0000256" key="3">
    <source>
        <dbReference type="ARBA" id="ARBA00022554"/>
    </source>
</evidence>
<dbReference type="EMBL" id="SPHZ02000006">
    <property type="protein sequence ID" value="KAF0914004.1"/>
    <property type="molecule type" value="Genomic_DNA"/>
</dbReference>
<keyword evidence="6" id="KW-0812">Transmembrane</keyword>
<dbReference type="GO" id="GO:0005773">
    <property type="term" value="C:vacuole"/>
    <property type="evidence" value="ECO:0007669"/>
    <property type="project" value="UniProtKB-SubCell"/>
</dbReference>
<comment type="caution">
    <text evidence="8">The sequence shown here is derived from an EMBL/GenBank/DDBJ whole genome shotgun (WGS) entry which is preliminary data.</text>
</comment>
<dbReference type="Pfam" id="PF03088">
    <property type="entry name" value="Str_synth"/>
    <property type="match status" value="1"/>
</dbReference>
<dbReference type="PANTHER" id="PTHR10426:SF21">
    <property type="entry name" value="PROTEIN STRICTOSIDINE SYNTHASE-LIKE 13"/>
    <property type="match status" value="1"/>
</dbReference>
<dbReference type="FunFam" id="2.120.10.30:FF:000032">
    <property type="entry name" value="Protein STRICTOSIDINE SYNTHASE-LIKE 13"/>
    <property type="match status" value="1"/>
</dbReference>
<dbReference type="Pfam" id="PF20067">
    <property type="entry name" value="SSL_N"/>
    <property type="match status" value="1"/>
</dbReference>
<comment type="similarity">
    <text evidence="2">Belongs to the strictosidine synthase family.</text>
</comment>
<evidence type="ECO:0000313" key="9">
    <source>
        <dbReference type="Proteomes" id="UP000479710"/>
    </source>
</evidence>
<feature type="domain" description="Strictosidine synthase conserved region" evidence="7">
    <location>
        <begin position="202"/>
        <end position="288"/>
    </location>
</feature>
<dbReference type="PANTHER" id="PTHR10426">
    <property type="entry name" value="STRICTOSIDINE SYNTHASE-RELATED"/>
    <property type="match status" value="1"/>
</dbReference>
<evidence type="ECO:0000256" key="6">
    <source>
        <dbReference type="SAM" id="Phobius"/>
    </source>
</evidence>
<organism evidence="8 9">
    <name type="scientific">Oryza meyeriana var. granulata</name>
    <dbReference type="NCBI Taxonomy" id="110450"/>
    <lineage>
        <taxon>Eukaryota</taxon>
        <taxon>Viridiplantae</taxon>
        <taxon>Streptophyta</taxon>
        <taxon>Embryophyta</taxon>
        <taxon>Tracheophyta</taxon>
        <taxon>Spermatophyta</taxon>
        <taxon>Magnoliopsida</taxon>
        <taxon>Liliopsida</taxon>
        <taxon>Poales</taxon>
        <taxon>Poaceae</taxon>
        <taxon>BOP clade</taxon>
        <taxon>Oryzoideae</taxon>
        <taxon>Oryzeae</taxon>
        <taxon>Oryzinae</taxon>
        <taxon>Oryza</taxon>
        <taxon>Oryza meyeriana</taxon>
    </lineage>
</organism>
<feature type="transmembrane region" description="Helical" evidence="6">
    <location>
        <begin position="21"/>
        <end position="41"/>
    </location>
</feature>
<accession>A0A6G1DPJ0</accession>
<name>A0A6G1DPJ0_9ORYZ</name>
<keyword evidence="5" id="KW-0325">Glycoprotein</keyword>
<evidence type="ECO:0000256" key="1">
    <source>
        <dbReference type="ARBA" id="ARBA00004116"/>
    </source>
</evidence>
<keyword evidence="3" id="KW-0926">Vacuole</keyword>
<dbReference type="SUPFAM" id="SSF63829">
    <property type="entry name" value="Calcium-dependent phosphotriesterase"/>
    <property type="match status" value="1"/>
</dbReference>
<dbReference type="InterPro" id="IPR011042">
    <property type="entry name" value="6-blade_b-propeller_TolB-like"/>
</dbReference>
<evidence type="ECO:0000256" key="4">
    <source>
        <dbReference type="ARBA" id="ARBA00022729"/>
    </source>
</evidence>
<proteinExistence type="inferred from homology"/>
<dbReference type="AlphaFoldDB" id="A0A6G1DPJ0"/>
<dbReference type="OrthoDB" id="5307922at2759"/>
<dbReference type="GO" id="GO:0016787">
    <property type="term" value="F:hydrolase activity"/>
    <property type="evidence" value="ECO:0007669"/>
    <property type="project" value="TreeGrafter"/>
</dbReference>
<gene>
    <name evidence="8" type="ORF">E2562_026385</name>
</gene>
<evidence type="ECO:0000259" key="7">
    <source>
        <dbReference type="Pfam" id="PF03088"/>
    </source>
</evidence>
<keyword evidence="4" id="KW-0732">Signal</keyword>
<reference evidence="8 9" key="1">
    <citation type="submission" date="2019-11" db="EMBL/GenBank/DDBJ databases">
        <title>Whole genome sequence of Oryza granulata.</title>
        <authorList>
            <person name="Li W."/>
        </authorList>
    </citation>
    <scope>NUCLEOTIDE SEQUENCE [LARGE SCALE GENOMIC DNA]</scope>
    <source>
        <strain evidence="9">cv. Menghai</strain>
        <tissue evidence="8">Leaf</tissue>
    </source>
</reference>
<dbReference type="InterPro" id="IPR018119">
    <property type="entry name" value="Strictosidine_synth_cons-reg"/>
</dbReference>
<evidence type="ECO:0000313" key="8">
    <source>
        <dbReference type="EMBL" id="KAF0914004.1"/>
    </source>
</evidence>
<evidence type="ECO:0000256" key="2">
    <source>
        <dbReference type="ARBA" id="ARBA00009191"/>
    </source>
</evidence>
<keyword evidence="9" id="KW-1185">Reference proteome</keyword>
<evidence type="ECO:0000256" key="5">
    <source>
        <dbReference type="ARBA" id="ARBA00023180"/>
    </source>
</evidence>